<evidence type="ECO:0000313" key="4">
    <source>
        <dbReference type="EMBL" id="KTR39156.1"/>
    </source>
</evidence>
<evidence type="ECO:0000313" key="5">
    <source>
        <dbReference type="EMBL" id="KTR53013.1"/>
    </source>
</evidence>
<dbReference type="PROSITE" id="PS51257">
    <property type="entry name" value="PROKAR_LIPOPROTEIN"/>
    <property type="match status" value="1"/>
</dbReference>
<dbReference type="Proteomes" id="UP000072763">
    <property type="component" value="Unassembled WGS sequence"/>
</dbReference>
<feature type="domain" description="DUF4232" evidence="3">
    <location>
        <begin position="82"/>
        <end position="214"/>
    </location>
</feature>
<dbReference type="PATRIC" id="fig|465820.3.peg.2353"/>
<reference evidence="6 7" key="1">
    <citation type="journal article" date="2016" name="Front. Microbiol.">
        <title>Genomic Resource of Rice Seed Associated Bacteria.</title>
        <authorList>
            <person name="Midha S."/>
            <person name="Bansal K."/>
            <person name="Sharma S."/>
            <person name="Kumar N."/>
            <person name="Patil P.P."/>
            <person name="Chaudhry V."/>
            <person name="Patil P.B."/>
        </authorList>
    </citation>
    <scope>NUCLEOTIDE SEQUENCE [LARGE SCALE GENOMIC DNA]</scope>
    <source>
        <strain evidence="4 7">NS263</strain>
        <strain evidence="5 6">NS359</strain>
    </source>
</reference>
<gene>
    <name evidence="4" type="ORF">NS263_11335</name>
    <name evidence="5" type="ORF">NS359_04435</name>
</gene>
<keyword evidence="2" id="KW-0732">Signal</keyword>
<organism evidence="5 6">
    <name type="scientific">Curtobacterium oceanosedimentum</name>
    <dbReference type="NCBI Taxonomy" id="465820"/>
    <lineage>
        <taxon>Bacteria</taxon>
        <taxon>Bacillati</taxon>
        <taxon>Actinomycetota</taxon>
        <taxon>Actinomycetes</taxon>
        <taxon>Micrococcales</taxon>
        <taxon>Microbacteriaceae</taxon>
        <taxon>Curtobacterium</taxon>
    </lineage>
</organism>
<dbReference type="Pfam" id="PF14016">
    <property type="entry name" value="DUF4232"/>
    <property type="match status" value="1"/>
</dbReference>
<accession>A0A147DSN7</accession>
<feature type="chain" id="PRO_5009814842" description="DUF4232 domain-containing protein" evidence="2">
    <location>
        <begin position="34"/>
        <end position="225"/>
    </location>
</feature>
<keyword evidence="7" id="KW-1185">Reference proteome</keyword>
<dbReference type="InterPro" id="IPR025326">
    <property type="entry name" value="DUF4232"/>
</dbReference>
<feature type="region of interest" description="Disordered" evidence="1">
    <location>
        <begin position="28"/>
        <end position="95"/>
    </location>
</feature>
<sequence>MHRSTRSPIVLASTGVVLALALSGCSSSGPDDAATPTATETVTATPSASSSSVASSVPSSGSSSSASGGSASGGSGAAGERCATGSLTGSIEPGSGGAAGSTIVHLALRNTGSTTCTLQGWPGVSFVGGGSGEQIGAAATRDESSAHPTVTLAPGATAVAPLKITQAENYPTAKCDPVAADGFRVYPPGSTESLFVRDAGVTACRSTDAGLLNVQGLVPEGQAAD</sequence>
<proteinExistence type="predicted"/>
<dbReference type="OrthoDB" id="3268346at2"/>
<protein>
    <recommendedName>
        <fullName evidence="3">DUF4232 domain-containing protein</fullName>
    </recommendedName>
</protein>
<evidence type="ECO:0000313" key="6">
    <source>
        <dbReference type="Proteomes" id="UP000072763"/>
    </source>
</evidence>
<dbReference type="EMBL" id="LDRC01000020">
    <property type="protein sequence ID" value="KTR53013.1"/>
    <property type="molecule type" value="Genomic_DNA"/>
</dbReference>
<dbReference type="RefSeq" id="WP_058729368.1">
    <property type="nucleotide sequence ID" value="NZ_LDRB01000059.1"/>
</dbReference>
<dbReference type="AlphaFoldDB" id="A0A147DSN7"/>
<evidence type="ECO:0000256" key="2">
    <source>
        <dbReference type="SAM" id="SignalP"/>
    </source>
</evidence>
<evidence type="ECO:0000259" key="3">
    <source>
        <dbReference type="Pfam" id="PF14016"/>
    </source>
</evidence>
<name>A0A147DSN7_9MICO</name>
<dbReference type="Proteomes" id="UP000078335">
    <property type="component" value="Unassembled WGS sequence"/>
</dbReference>
<dbReference type="EMBL" id="LDRB01000059">
    <property type="protein sequence ID" value="KTR39156.1"/>
    <property type="molecule type" value="Genomic_DNA"/>
</dbReference>
<comment type="caution">
    <text evidence="5">The sequence shown here is derived from an EMBL/GenBank/DDBJ whole genome shotgun (WGS) entry which is preliminary data.</text>
</comment>
<feature type="signal peptide" evidence="2">
    <location>
        <begin position="1"/>
        <end position="33"/>
    </location>
</feature>
<dbReference type="STRING" id="465820.NS263_11335"/>
<evidence type="ECO:0000256" key="1">
    <source>
        <dbReference type="SAM" id="MobiDB-lite"/>
    </source>
</evidence>
<evidence type="ECO:0000313" key="7">
    <source>
        <dbReference type="Proteomes" id="UP000078335"/>
    </source>
</evidence>
<feature type="compositionally biased region" description="Low complexity" evidence="1">
    <location>
        <begin position="28"/>
        <end position="69"/>
    </location>
</feature>